<comment type="caution">
    <text evidence="1">The sequence shown here is derived from an EMBL/GenBank/DDBJ whole genome shotgun (WGS) entry which is preliminary data.</text>
</comment>
<protein>
    <submittedName>
        <fullName evidence="1">Acyl-CoA thioesterase</fullName>
    </submittedName>
</protein>
<dbReference type="Pfam" id="PF13279">
    <property type="entry name" value="4HBT_2"/>
    <property type="match status" value="1"/>
</dbReference>
<dbReference type="SUPFAM" id="SSF54637">
    <property type="entry name" value="Thioesterase/thiol ester dehydrase-isomerase"/>
    <property type="match status" value="1"/>
</dbReference>
<dbReference type="InterPro" id="IPR050563">
    <property type="entry name" value="4-hydroxybenzoyl-CoA_TE"/>
</dbReference>
<proteinExistence type="predicted"/>
<dbReference type="PANTHER" id="PTHR31793:SF24">
    <property type="entry name" value="LONG-CHAIN ACYL-COA THIOESTERASE FADM"/>
    <property type="match status" value="1"/>
</dbReference>
<evidence type="ECO:0000313" key="1">
    <source>
        <dbReference type="EMBL" id="GAA3545306.1"/>
    </source>
</evidence>
<dbReference type="InterPro" id="IPR029069">
    <property type="entry name" value="HotDog_dom_sf"/>
</dbReference>
<accession>A0ABP6W4K2</accession>
<keyword evidence="2" id="KW-1185">Reference proteome</keyword>
<dbReference type="Gene3D" id="3.10.129.10">
    <property type="entry name" value="Hotdog Thioesterase"/>
    <property type="match status" value="1"/>
</dbReference>
<dbReference type="RefSeq" id="WP_344860169.1">
    <property type="nucleotide sequence ID" value="NZ_BAAAZN010000005.1"/>
</dbReference>
<sequence>MTDREPFRTRIKVRHYELDTLGHLNHAVYHSYGEVARLEVFESAGDEKLRASGLSPVLLESHIVYRRELRGGDEVDVTCEASFGEGKVFWMTSRIVKLDGTLSAEIKCTLGLLDLERRKLVPDPRGHFERAGLDLTALSPTE</sequence>
<organism evidence="1 2">
    <name type="scientific">Amycolatopsis ultiminotia</name>
    <dbReference type="NCBI Taxonomy" id="543629"/>
    <lineage>
        <taxon>Bacteria</taxon>
        <taxon>Bacillati</taxon>
        <taxon>Actinomycetota</taxon>
        <taxon>Actinomycetes</taxon>
        <taxon>Pseudonocardiales</taxon>
        <taxon>Pseudonocardiaceae</taxon>
        <taxon>Amycolatopsis</taxon>
    </lineage>
</organism>
<dbReference type="CDD" id="cd00586">
    <property type="entry name" value="4HBT"/>
    <property type="match status" value="1"/>
</dbReference>
<dbReference type="PANTHER" id="PTHR31793">
    <property type="entry name" value="4-HYDROXYBENZOYL-COA THIOESTERASE FAMILY MEMBER"/>
    <property type="match status" value="1"/>
</dbReference>
<reference evidence="2" key="1">
    <citation type="journal article" date="2019" name="Int. J. Syst. Evol. Microbiol.">
        <title>The Global Catalogue of Microorganisms (GCM) 10K type strain sequencing project: providing services to taxonomists for standard genome sequencing and annotation.</title>
        <authorList>
            <consortium name="The Broad Institute Genomics Platform"/>
            <consortium name="The Broad Institute Genome Sequencing Center for Infectious Disease"/>
            <person name="Wu L."/>
            <person name="Ma J."/>
        </authorList>
    </citation>
    <scope>NUCLEOTIDE SEQUENCE [LARGE SCALE GENOMIC DNA]</scope>
    <source>
        <strain evidence="2">JCM 16898</strain>
    </source>
</reference>
<evidence type="ECO:0000313" key="2">
    <source>
        <dbReference type="Proteomes" id="UP001500689"/>
    </source>
</evidence>
<gene>
    <name evidence="1" type="ORF">GCM10022222_31210</name>
</gene>
<name>A0ABP6W4K2_9PSEU</name>
<dbReference type="EMBL" id="BAAAZN010000005">
    <property type="protein sequence ID" value="GAA3545306.1"/>
    <property type="molecule type" value="Genomic_DNA"/>
</dbReference>
<dbReference type="Proteomes" id="UP001500689">
    <property type="component" value="Unassembled WGS sequence"/>
</dbReference>